<keyword evidence="4" id="KW-0539">Nucleus</keyword>
<dbReference type="PANTHER" id="PTHR32086">
    <property type="entry name" value="FANCONI ANEMIA GROUP D2 PROTEIN"/>
    <property type="match status" value="1"/>
</dbReference>
<evidence type="ECO:0000256" key="6">
    <source>
        <dbReference type="SAM" id="MobiDB-lite"/>
    </source>
</evidence>
<evidence type="ECO:0000256" key="2">
    <source>
        <dbReference type="ARBA" id="ARBA00022499"/>
    </source>
</evidence>
<dbReference type="GO" id="GO:0000793">
    <property type="term" value="C:condensed chromosome"/>
    <property type="evidence" value="ECO:0007669"/>
    <property type="project" value="TreeGrafter"/>
</dbReference>
<feature type="region of interest" description="Disordered" evidence="6">
    <location>
        <begin position="37"/>
        <end position="83"/>
    </location>
</feature>
<sequence length="83" mass="9277">MERILFQVKALLHNCSTENSILIGNLKHKDLHGHVVSSQVYGSVDEEDEEQTETDSDAPADENDNTMDEDASEESNKAPMEED</sequence>
<evidence type="ECO:0000256" key="4">
    <source>
        <dbReference type="ARBA" id="ARBA00023242"/>
    </source>
</evidence>
<evidence type="ECO:0000256" key="5">
    <source>
        <dbReference type="ARBA" id="ARBA00093456"/>
    </source>
</evidence>
<dbReference type="InterPro" id="IPR029448">
    <property type="entry name" value="FANCD2"/>
</dbReference>
<keyword evidence="3" id="KW-0832">Ubl conjugation</keyword>
<organism evidence="7">
    <name type="scientific">Arundo donax</name>
    <name type="common">Giant reed</name>
    <name type="synonym">Donax arundinaceus</name>
    <dbReference type="NCBI Taxonomy" id="35708"/>
    <lineage>
        <taxon>Eukaryota</taxon>
        <taxon>Viridiplantae</taxon>
        <taxon>Streptophyta</taxon>
        <taxon>Embryophyta</taxon>
        <taxon>Tracheophyta</taxon>
        <taxon>Spermatophyta</taxon>
        <taxon>Magnoliopsida</taxon>
        <taxon>Liliopsida</taxon>
        <taxon>Poales</taxon>
        <taxon>Poaceae</taxon>
        <taxon>PACMAD clade</taxon>
        <taxon>Arundinoideae</taxon>
        <taxon>Arundineae</taxon>
        <taxon>Arundo</taxon>
    </lineage>
</organism>
<accession>A0A0A9G321</accession>
<evidence type="ECO:0000256" key="3">
    <source>
        <dbReference type="ARBA" id="ARBA00022843"/>
    </source>
</evidence>
<dbReference type="GO" id="GO:0031573">
    <property type="term" value="P:mitotic intra-S DNA damage checkpoint signaling"/>
    <property type="evidence" value="ECO:0007669"/>
    <property type="project" value="TreeGrafter"/>
</dbReference>
<name>A0A0A9G321_ARUDO</name>
<keyword evidence="2" id="KW-1017">Isopeptide bond</keyword>
<dbReference type="AlphaFoldDB" id="A0A0A9G321"/>
<dbReference type="GO" id="GO:0036297">
    <property type="term" value="P:interstrand cross-link repair"/>
    <property type="evidence" value="ECO:0007669"/>
    <property type="project" value="TreeGrafter"/>
</dbReference>
<proteinExistence type="inferred from homology"/>
<reference evidence="7" key="1">
    <citation type="submission" date="2014-09" db="EMBL/GenBank/DDBJ databases">
        <authorList>
            <person name="Magalhaes I.L.F."/>
            <person name="Oliveira U."/>
            <person name="Santos F.R."/>
            <person name="Vidigal T.H.D.A."/>
            <person name="Brescovit A.D."/>
            <person name="Santos A.J."/>
        </authorList>
    </citation>
    <scope>NUCLEOTIDE SEQUENCE</scope>
    <source>
        <tissue evidence="7">Shoot tissue taken approximately 20 cm above the soil surface</tissue>
    </source>
</reference>
<dbReference type="PANTHER" id="PTHR32086:SF0">
    <property type="entry name" value="FANCONI ANEMIA GROUP D2 PROTEIN"/>
    <property type="match status" value="1"/>
</dbReference>
<dbReference type="GO" id="GO:1990918">
    <property type="term" value="P:double-strand break repair involved in meiotic recombination"/>
    <property type="evidence" value="ECO:0007669"/>
    <property type="project" value="TreeGrafter"/>
</dbReference>
<dbReference type="GO" id="GO:0007129">
    <property type="term" value="P:homologous chromosome pairing at meiosis"/>
    <property type="evidence" value="ECO:0007669"/>
    <property type="project" value="TreeGrafter"/>
</dbReference>
<reference evidence="7" key="2">
    <citation type="journal article" date="2015" name="Data Brief">
        <title>Shoot transcriptome of the giant reed, Arundo donax.</title>
        <authorList>
            <person name="Barrero R.A."/>
            <person name="Guerrero F.D."/>
            <person name="Moolhuijzen P."/>
            <person name="Goolsby J.A."/>
            <person name="Tidwell J."/>
            <person name="Bellgard S.E."/>
            <person name="Bellgard M.I."/>
        </authorList>
    </citation>
    <scope>NUCLEOTIDE SEQUENCE</scope>
    <source>
        <tissue evidence="7">Shoot tissue taken approximately 20 cm above the soil surface</tissue>
    </source>
</reference>
<dbReference type="EMBL" id="GBRH01178989">
    <property type="protein sequence ID" value="JAE18907.1"/>
    <property type="molecule type" value="Transcribed_RNA"/>
</dbReference>
<evidence type="ECO:0000256" key="1">
    <source>
        <dbReference type="ARBA" id="ARBA00004123"/>
    </source>
</evidence>
<protein>
    <submittedName>
        <fullName evidence="7">Uncharacterized protein</fullName>
    </submittedName>
</protein>
<evidence type="ECO:0000313" key="7">
    <source>
        <dbReference type="EMBL" id="JAE18907.1"/>
    </source>
</evidence>
<feature type="compositionally biased region" description="Basic and acidic residues" evidence="6">
    <location>
        <begin position="74"/>
        <end position="83"/>
    </location>
</feature>
<feature type="compositionally biased region" description="Acidic residues" evidence="6">
    <location>
        <begin position="44"/>
        <end position="73"/>
    </location>
</feature>
<comment type="subcellular location">
    <subcellularLocation>
        <location evidence="1">Nucleus</location>
    </subcellularLocation>
</comment>
<dbReference type="GO" id="GO:0070182">
    <property type="term" value="F:DNA polymerase binding"/>
    <property type="evidence" value="ECO:0007669"/>
    <property type="project" value="TreeGrafter"/>
</dbReference>
<dbReference type="GO" id="GO:0005634">
    <property type="term" value="C:nucleus"/>
    <property type="evidence" value="ECO:0007669"/>
    <property type="project" value="UniProtKB-SubCell"/>
</dbReference>
<comment type="similarity">
    <text evidence="5">Belongs to the Fanconi anemia protein FANCD2 family.</text>
</comment>